<feature type="transmembrane region" description="Helical" evidence="9">
    <location>
        <begin position="16"/>
        <end position="33"/>
    </location>
</feature>
<evidence type="ECO:0000313" key="11">
    <source>
        <dbReference type="EMBL" id="RKR75542.1"/>
    </source>
</evidence>
<evidence type="ECO:0000256" key="4">
    <source>
        <dbReference type="ARBA" id="ARBA00022679"/>
    </source>
</evidence>
<dbReference type="GO" id="GO:0016020">
    <property type="term" value="C:membrane"/>
    <property type="evidence" value="ECO:0007669"/>
    <property type="project" value="InterPro"/>
</dbReference>
<reference evidence="11 12" key="1">
    <citation type="submission" date="2018-10" db="EMBL/GenBank/DDBJ databases">
        <title>Sequencing the genomes of 1000 actinobacteria strains.</title>
        <authorList>
            <person name="Klenk H.-P."/>
        </authorList>
    </citation>
    <scope>NUCLEOTIDE SEQUENCE [LARGE SCALE GENOMIC DNA]</scope>
    <source>
        <strain evidence="11 12">DSM 17894</strain>
    </source>
</reference>
<evidence type="ECO:0000256" key="7">
    <source>
        <dbReference type="ARBA" id="ARBA00022840"/>
    </source>
</evidence>
<protein>
    <recommendedName>
        <fullName evidence="2">histidine kinase</fullName>
        <ecNumber evidence="2">2.7.13.3</ecNumber>
    </recommendedName>
</protein>
<feature type="transmembrane region" description="Helical" evidence="9">
    <location>
        <begin position="75"/>
        <end position="98"/>
    </location>
</feature>
<comment type="catalytic activity">
    <reaction evidence="1">
        <text>ATP + protein L-histidine = ADP + protein N-phospho-L-histidine.</text>
        <dbReference type="EC" id="2.7.13.3"/>
    </reaction>
</comment>
<dbReference type="Proteomes" id="UP000280008">
    <property type="component" value="Unassembled WGS sequence"/>
</dbReference>
<keyword evidence="8" id="KW-0902">Two-component regulatory system</keyword>
<keyword evidence="3" id="KW-0597">Phosphoprotein</keyword>
<dbReference type="AlphaFoldDB" id="A0A495IHP4"/>
<dbReference type="Pfam" id="PF07730">
    <property type="entry name" value="HisKA_3"/>
    <property type="match status" value="1"/>
</dbReference>
<sequence>MSVVTMPPSLARPTGLGPWLNTVGVLVVGYWLLSGHTIEGGLTPTIAVIGCIALAAWGVRVRFPSGLPRDILTCIMLVGGSLMAAPTQGLLITTAVIAVSGAGADRRRPIAFSGVLAVVGMAIVTATTLLTQYSGIFLLGCGAGFALGVVVGYSRRQAVLAQDREIELVERRAEADREHERSALLADRATIARDIHDVLAHSLGGLVIQLDAVDALLEAGRTDEAAARVTAARTLAADGLGEARRAVAALRDPSQESRAADSLAAPDAVDHLLDAHAGLGGRTIVEGRYEGDVDVLATLDGPHRRALAAITREALSNARRHAPGEDVSVVFGRESSGILRTVISNRVPASVPGEAGPGDGVGGGHGLLGMRERIAELGDASTLTGGVQGGRFVVDVRLVAGAAAAAAGGGQA</sequence>
<accession>A0A495IHP4</accession>
<keyword evidence="6 11" id="KW-0418">Kinase</keyword>
<evidence type="ECO:0000313" key="12">
    <source>
        <dbReference type="Proteomes" id="UP000280008"/>
    </source>
</evidence>
<dbReference type="Gene3D" id="3.30.565.10">
    <property type="entry name" value="Histidine kinase-like ATPase, C-terminal domain"/>
    <property type="match status" value="1"/>
</dbReference>
<dbReference type="GO" id="GO:0046983">
    <property type="term" value="F:protein dimerization activity"/>
    <property type="evidence" value="ECO:0007669"/>
    <property type="project" value="InterPro"/>
</dbReference>
<evidence type="ECO:0000256" key="9">
    <source>
        <dbReference type="SAM" id="Phobius"/>
    </source>
</evidence>
<evidence type="ECO:0000256" key="3">
    <source>
        <dbReference type="ARBA" id="ARBA00022553"/>
    </source>
</evidence>
<comment type="caution">
    <text evidence="11">The sequence shown here is derived from an EMBL/GenBank/DDBJ whole genome shotgun (WGS) entry which is preliminary data.</text>
</comment>
<gene>
    <name evidence="11" type="ORF">C8E83_2690</name>
</gene>
<dbReference type="EC" id="2.7.13.3" evidence="2"/>
<evidence type="ECO:0000256" key="2">
    <source>
        <dbReference type="ARBA" id="ARBA00012438"/>
    </source>
</evidence>
<evidence type="ECO:0000256" key="5">
    <source>
        <dbReference type="ARBA" id="ARBA00022741"/>
    </source>
</evidence>
<keyword evidence="5" id="KW-0547">Nucleotide-binding</keyword>
<name>A0A495IHP4_9MICO</name>
<keyword evidence="12" id="KW-1185">Reference proteome</keyword>
<evidence type="ECO:0000256" key="1">
    <source>
        <dbReference type="ARBA" id="ARBA00000085"/>
    </source>
</evidence>
<dbReference type="GO" id="GO:0000155">
    <property type="term" value="F:phosphorelay sensor kinase activity"/>
    <property type="evidence" value="ECO:0007669"/>
    <property type="project" value="InterPro"/>
</dbReference>
<feature type="transmembrane region" description="Helical" evidence="9">
    <location>
        <begin position="110"/>
        <end position="130"/>
    </location>
</feature>
<dbReference type="PANTHER" id="PTHR24421">
    <property type="entry name" value="NITRATE/NITRITE SENSOR PROTEIN NARX-RELATED"/>
    <property type="match status" value="1"/>
</dbReference>
<keyword evidence="7" id="KW-0067">ATP-binding</keyword>
<dbReference type="InterPro" id="IPR011712">
    <property type="entry name" value="Sig_transdc_His_kin_sub3_dim/P"/>
</dbReference>
<dbReference type="EMBL" id="RBKS01000001">
    <property type="protein sequence ID" value="RKR75542.1"/>
    <property type="molecule type" value="Genomic_DNA"/>
</dbReference>
<dbReference type="InterPro" id="IPR050482">
    <property type="entry name" value="Sensor_HK_TwoCompSys"/>
</dbReference>
<feature type="transmembrane region" description="Helical" evidence="9">
    <location>
        <begin position="45"/>
        <end position="63"/>
    </location>
</feature>
<feature type="domain" description="Signal transduction histidine kinase subgroup 3 dimerisation and phosphoacceptor" evidence="10">
    <location>
        <begin position="188"/>
        <end position="254"/>
    </location>
</feature>
<evidence type="ECO:0000256" key="8">
    <source>
        <dbReference type="ARBA" id="ARBA00023012"/>
    </source>
</evidence>
<evidence type="ECO:0000259" key="10">
    <source>
        <dbReference type="Pfam" id="PF07730"/>
    </source>
</evidence>
<keyword evidence="9" id="KW-0812">Transmembrane</keyword>
<dbReference type="InterPro" id="IPR036890">
    <property type="entry name" value="HATPase_C_sf"/>
</dbReference>
<organism evidence="11 12">
    <name type="scientific">Frondihabitans australicus</name>
    <dbReference type="NCBI Taxonomy" id="386892"/>
    <lineage>
        <taxon>Bacteria</taxon>
        <taxon>Bacillati</taxon>
        <taxon>Actinomycetota</taxon>
        <taxon>Actinomycetes</taxon>
        <taxon>Micrococcales</taxon>
        <taxon>Microbacteriaceae</taxon>
        <taxon>Frondihabitans</taxon>
    </lineage>
</organism>
<proteinExistence type="predicted"/>
<keyword evidence="9" id="KW-1133">Transmembrane helix</keyword>
<feature type="transmembrane region" description="Helical" evidence="9">
    <location>
        <begin position="136"/>
        <end position="154"/>
    </location>
</feature>
<dbReference type="Gene3D" id="1.20.5.1930">
    <property type="match status" value="1"/>
</dbReference>
<keyword evidence="4" id="KW-0808">Transferase</keyword>
<evidence type="ECO:0000256" key="6">
    <source>
        <dbReference type="ARBA" id="ARBA00022777"/>
    </source>
</evidence>
<dbReference type="GO" id="GO:0005524">
    <property type="term" value="F:ATP binding"/>
    <property type="evidence" value="ECO:0007669"/>
    <property type="project" value="UniProtKB-KW"/>
</dbReference>
<dbReference type="PANTHER" id="PTHR24421:SF10">
    <property type="entry name" value="NITRATE_NITRITE SENSOR PROTEIN NARQ"/>
    <property type="match status" value="1"/>
</dbReference>
<keyword evidence="9" id="KW-0472">Membrane</keyword>